<accession>A0A7Z0J4S9</accession>
<feature type="transmembrane region" description="Helical" evidence="7">
    <location>
        <begin position="91"/>
        <end position="118"/>
    </location>
</feature>
<keyword evidence="4 7" id="KW-1133">Transmembrane helix</keyword>
<keyword evidence="6" id="KW-0325">Glycoprotein</keyword>
<sequence length="120" mass="12722">MTNVQNQPYTTAAHQNESEKSFVVTWLLAMLLGSLGIDRFYLGKIGTGILKLITLGGFGIWTLIDLIIVLVGATRDKQGLPLAGYAANKKVAWIVTLVVWVLGIIGGASNAAAQLALING</sequence>
<dbReference type="RefSeq" id="WP_179577310.1">
    <property type="nucleotide sequence ID" value="NZ_JACCFM010000001.1"/>
</dbReference>
<keyword evidence="10" id="KW-1185">Reference proteome</keyword>
<evidence type="ECO:0000256" key="1">
    <source>
        <dbReference type="ARBA" id="ARBA00004141"/>
    </source>
</evidence>
<evidence type="ECO:0000313" key="10">
    <source>
        <dbReference type="Proteomes" id="UP000537260"/>
    </source>
</evidence>
<dbReference type="PANTHER" id="PTHR21016">
    <property type="entry name" value="BETA-AMYLOID BINDING PROTEIN-RELATED"/>
    <property type="match status" value="1"/>
</dbReference>
<feature type="transmembrane region" description="Helical" evidence="7">
    <location>
        <begin position="23"/>
        <end position="42"/>
    </location>
</feature>
<comment type="subcellular location">
    <subcellularLocation>
        <location evidence="1">Membrane</location>
        <topology evidence="1">Multi-pass membrane protein</topology>
    </subcellularLocation>
</comment>
<dbReference type="InterPro" id="IPR007829">
    <property type="entry name" value="TM2"/>
</dbReference>
<dbReference type="EMBL" id="JACCFM010000001">
    <property type="protein sequence ID" value="NYJ18396.1"/>
    <property type="molecule type" value="Genomic_DNA"/>
</dbReference>
<protein>
    <submittedName>
        <fullName evidence="9">TM2 domain-containing membrane protein YozV</fullName>
    </submittedName>
</protein>
<reference evidence="9 10" key="1">
    <citation type="submission" date="2020-07" db="EMBL/GenBank/DDBJ databases">
        <title>Sequencing the genomes of 1000 actinobacteria strains.</title>
        <authorList>
            <person name="Klenk H.-P."/>
        </authorList>
    </citation>
    <scope>NUCLEOTIDE SEQUENCE [LARGE SCALE GENOMIC DNA]</scope>
    <source>
        <strain evidence="9 10">LI1</strain>
    </source>
</reference>
<evidence type="ECO:0000313" key="9">
    <source>
        <dbReference type="EMBL" id="NYJ18396.1"/>
    </source>
</evidence>
<keyword evidence="3" id="KW-0732">Signal</keyword>
<name>A0A7Z0J4S9_9MICO</name>
<dbReference type="GO" id="GO:0016020">
    <property type="term" value="C:membrane"/>
    <property type="evidence" value="ECO:0007669"/>
    <property type="project" value="UniProtKB-SubCell"/>
</dbReference>
<evidence type="ECO:0000256" key="3">
    <source>
        <dbReference type="ARBA" id="ARBA00022729"/>
    </source>
</evidence>
<evidence type="ECO:0000256" key="6">
    <source>
        <dbReference type="ARBA" id="ARBA00023180"/>
    </source>
</evidence>
<keyword evidence="2 7" id="KW-0812">Transmembrane</keyword>
<evidence type="ECO:0000256" key="2">
    <source>
        <dbReference type="ARBA" id="ARBA00022692"/>
    </source>
</evidence>
<comment type="caution">
    <text evidence="9">The sequence shown here is derived from an EMBL/GenBank/DDBJ whole genome shotgun (WGS) entry which is preliminary data.</text>
</comment>
<proteinExistence type="predicted"/>
<feature type="transmembrane region" description="Helical" evidence="7">
    <location>
        <begin position="49"/>
        <end position="71"/>
    </location>
</feature>
<dbReference type="Pfam" id="PF05154">
    <property type="entry name" value="TM2"/>
    <property type="match status" value="1"/>
</dbReference>
<dbReference type="Proteomes" id="UP000537260">
    <property type="component" value="Unassembled WGS sequence"/>
</dbReference>
<feature type="domain" description="TM2" evidence="8">
    <location>
        <begin position="19"/>
        <end position="67"/>
    </location>
</feature>
<dbReference type="PANTHER" id="PTHR21016:SF7">
    <property type="entry name" value="TM2 DOMAIN-CONTAINING PROTEIN 3"/>
    <property type="match status" value="1"/>
</dbReference>
<dbReference type="InterPro" id="IPR050932">
    <property type="entry name" value="TM2D1-3-like"/>
</dbReference>
<evidence type="ECO:0000256" key="5">
    <source>
        <dbReference type="ARBA" id="ARBA00023136"/>
    </source>
</evidence>
<evidence type="ECO:0000256" key="7">
    <source>
        <dbReference type="SAM" id="Phobius"/>
    </source>
</evidence>
<evidence type="ECO:0000256" key="4">
    <source>
        <dbReference type="ARBA" id="ARBA00022989"/>
    </source>
</evidence>
<keyword evidence="5 7" id="KW-0472">Membrane</keyword>
<evidence type="ECO:0000259" key="8">
    <source>
        <dbReference type="Pfam" id="PF05154"/>
    </source>
</evidence>
<dbReference type="AlphaFoldDB" id="A0A7Z0J4S9"/>
<organism evidence="9 10">
    <name type="scientific">Glaciibacter psychrotolerans</name>
    <dbReference type="NCBI Taxonomy" id="670054"/>
    <lineage>
        <taxon>Bacteria</taxon>
        <taxon>Bacillati</taxon>
        <taxon>Actinomycetota</taxon>
        <taxon>Actinomycetes</taxon>
        <taxon>Micrococcales</taxon>
        <taxon>Microbacteriaceae</taxon>
        <taxon>Glaciibacter</taxon>
    </lineage>
</organism>
<gene>
    <name evidence="9" type="ORF">HNR05_000187</name>
</gene>